<reference evidence="3" key="1">
    <citation type="submission" date="2018-06" db="EMBL/GenBank/DDBJ databases">
        <authorList>
            <person name="Zhirakovskaya E."/>
        </authorList>
    </citation>
    <scope>NUCLEOTIDE SEQUENCE</scope>
</reference>
<dbReference type="PANTHER" id="PTHR39425:SF1">
    <property type="entry name" value="CYTOCHROME C7-LIKE DOMAIN-CONTAINING PROTEIN"/>
    <property type="match status" value="1"/>
</dbReference>
<name>A0A3B0ZTJ9_9ZZZZ</name>
<gene>
    <name evidence="3" type="ORF">MNBD_GAMMA20-26</name>
</gene>
<dbReference type="InterPro" id="IPR029467">
    <property type="entry name" value="Cyt_c7-like"/>
</dbReference>
<feature type="compositionally biased region" description="Basic and acidic residues" evidence="1">
    <location>
        <begin position="63"/>
        <end position="72"/>
    </location>
</feature>
<dbReference type="PANTHER" id="PTHR39425">
    <property type="entry name" value="LIPOPROTEIN CYTOCHROME C"/>
    <property type="match status" value="1"/>
</dbReference>
<dbReference type="Gene3D" id="3.90.10.10">
    <property type="entry name" value="Cytochrome C3"/>
    <property type="match status" value="1"/>
</dbReference>
<feature type="domain" description="Cytochrome c7-like" evidence="2">
    <location>
        <begin position="137"/>
        <end position="199"/>
    </location>
</feature>
<feature type="region of interest" description="Disordered" evidence="1">
    <location>
        <begin position="195"/>
        <end position="220"/>
    </location>
</feature>
<dbReference type="SUPFAM" id="SSF48695">
    <property type="entry name" value="Multiheme cytochromes"/>
    <property type="match status" value="1"/>
</dbReference>
<evidence type="ECO:0000259" key="2">
    <source>
        <dbReference type="Pfam" id="PF14522"/>
    </source>
</evidence>
<organism evidence="3">
    <name type="scientific">hydrothermal vent metagenome</name>
    <dbReference type="NCBI Taxonomy" id="652676"/>
    <lineage>
        <taxon>unclassified sequences</taxon>
        <taxon>metagenomes</taxon>
        <taxon>ecological metagenomes</taxon>
    </lineage>
</organism>
<evidence type="ECO:0000256" key="1">
    <source>
        <dbReference type="SAM" id="MobiDB-lite"/>
    </source>
</evidence>
<dbReference type="InterPro" id="IPR026352">
    <property type="entry name" value="Nanowire_3heme"/>
</dbReference>
<dbReference type="AlphaFoldDB" id="A0A3B0ZTJ9"/>
<dbReference type="InterPro" id="IPR036280">
    <property type="entry name" value="Multihaem_cyt_sf"/>
</dbReference>
<proteinExistence type="predicted"/>
<feature type="region of interest" description="Disordered" evidence="1">
    <location>
        <begin position="58"/>
        <end position="77"/>
    </location>
</feature>
<sequence>MKMKQFFLGVVALSVLPVVAIQVEAAQPPLKEVKAAKGHVSTANTFNRLLEKSKARNLPPAEDGIHDPDNDNTHVLQPPKIAYDGLPTTPFGNYVDWVKALDTDLLQPRYDRFDATIEPLIMDLDIVREVKSTVPDVVFPHKPHTQWLHCSNCHPKIFIPQRKANVMNMSGILLGQQCGVCHGKVAFPVTTQSCTKCHSKPKPTDWKPPQSDTSLKEPWR</sequence>
<evidence type="ECO:0000313" key="3">
    <source>
        <dbReference type="EMBL" id="VAW95031.1"/>
    </source>
</evidence>
<dbReference type="EMBL" id="UOFU01000063">
    <property type="protein sequence ID" value="VAW95031.1"/>
    <property type="molecule type" value="Genomic_DNA"/>
</dbReference>
<protein>
    <submittedName>
        <fullName evidence="3">Cytochrome c</fullName>
    </submittedName>
</protein>
<dbReference type="NCBIfam" id="TIGR04257">
    <property type="entry name" value="nanowire_3heme"/>
    <property type="match status" value="1"/>
</dbReference>
<accession>A0A3B0ZTJ9</accession>
<dbReference type="Pfam" id="PF14522">
    <property type="entry name" value="Cytochrome_C7"/>
    <property type="match status" value="1"/>
</dbReference>